<sequence>MVETLKFIMIKREKMTHKNIFKLFLLFCASAQLNAQQIPAPKQSKSVLILNATAHLGNGTVIQNSAIGFKDGKLTLVADASTIRLADNAYDTTINAAGKHVYPGFISPNSTLGLVEIDAVKASNDDEEIGSFNPNVRSIIAYNSESKVVETVRPNGVLIAQVTPRGGRISGTSSVVQLDAWSWKDAILKENDGIHLNFPSSFRRTGNWFEPGIIEANKDYPKQSEEINAFLINAKAYNQTASKERNIVLEATKGLFDGTQTLYIHADEEKQIVDAIQLASENGIKKIAIVGGFEAYKAASTLQKYNVGVLLRRVHDMPTSADQDVNLPYKMAKILTDKGILVGLENSGDNERMGARNLPFLAGTCAAFGLDKEKAVQLITSNTAKLLGIDAICGTLETGKDATLFISEGDALDMRTNKLTTAFIQGRNINLETFQVKLNDKFKAKYNQK</sequence>
<dbReference type="SUPFAM" id="SSF51556">
    <property type="entry name" value="Metallo-dependent hydrolases"/>
    <property type="match status" value="1"/>
</dbReference>
<dbReference type="InterPro" id="IPR011059">
    <property type="entry name" value="Metal-dep_hydrolase_composite"/>
</dbReference>
<reference evidence="3" key="1">
    <citation type="journal article" date="2019" name="Int. J. Syst. Evol. Microbiol.">
        <title>The Global Catalogue of Microorganisms (GCM) 10K type strain sequencing project: providing services to taxonomists for standard genome sequencing and annotation.</title>
        <authorList>
            <consortium name="The Broad Institute Genomics Platform"/>
            <consortium name="The Broad Institute Genome Sequencing Center for Infectious Disease"/>
            <person name="Wu L."/>
            <person name="Ma J."/>
        </authorList>
    </citation>
    <scope>NUCLEOTIDE SEQUENCE [LARGE SCALE GENOMIC DNA]</scope>
    <source>
        <strain evidence="3">JCM 17386</strain>
    </source>
</reference>
<dbReference type="SUPFAM" id="SSF51338">
    <property type="entry name" value="Composite domain of metallo-dependent hydrolases"/>
    <property type="match status" value="1"/>
</dbReference>
<dbReference type="EMBL" id="BAABAO010000003">
    <property type="protein sequence ID" value="GAA4125869.1"/>
    <property type="molecule type" value="Genomic_DNA"/>
</dbReference>
<accession>A0ABP7XTX2</accession>
<dbReference type="Pfam" id="PF01979">
    <property type="entry name" value="Amidohydro_1"/>
    <property type="match status" value="1"/>
</dbReference>
<evidence type="ECO:0000313" key="3">
    <source>
        <dbReference type="Proteomes" id="UP001501333"/>
    </source>
</evidence>
<name>A0ABP7XTX2_9FLAO</name>
<dbReference type="InterPro" id="IPR051781">
    <property type="entry name" value="Metallo-dep_Hydrolase"/>
</dbReference>
<dbReference type="PANTHER" id="PTHR43135:SF3">
    <property type="entry name" value="ALPHA-D-RIBOSE 1-METHYLPHOSPHONATE 5-TRIPHOSPHATE DIPHOSPHATASE"/>
    <property type="match status" value="1"/>
</dbReference>
<proteinExistence type="predicted"/>
<gene>
    <name evidence="2" type="ORF">GCM10022250_12060</name>
</gene>
<dbReference type="Proteomes" id="UP001501333">
    <property type="component" value="Unassembled WGS sequence"/>
</dbReference>
<dbReference type="Gene3D" id="3.20.20.140">
    <property type="entry name" value="Metal-dependent hydrolases"/>
    <property type="match status" value="1"/>
</dbReference>
<evidence type="ECO:0000313" key="2">
    <source>
        <dbReference type="EMBL" id="GAA4125869.1"/>
    </source>
</evidence>
<keyword evidence="3" id="KW-1185">Reference proteome</keyword>
<dbReference type="InterPro" id="IPR032466">
    <property type="entry name" value="Metal_Hydrolase"/>
</dbReference>
<organism evidence="2 3">
    <name type="scientific">Flavobacterium chungbukense</name>
    <dbReference type="NCBI Taxonomy" id="877464"/>
    <lineage>
        <taxon>Bacteria</taxon>
        <taxon>Pseudomonadati</taxon>
        <taxon>Bacteroidota</taxon>
        <taxon>Flavobacteriia</taxon>
        <taxon>Flavobacteriales</taxon>
        <taxon>Flavobacteriaceae</taxon>
        <taxon>Flavobacterium</taxon>
    </lineage>
</organism>
<comment type="caution">
    <text evidence="2">The sequence shown here is derived from an EMBL/GenBank/DDBJ whole genome shotgun (WGS) entry which is preliminary data.</text>
</comment>
<feature type="domain" description="Amidohydrolase-related" evidence="1">
    <location>
        <begin position="366"/>
        <end position="420"/>
    </location>
</feature>
<protein>
    <submittedName>
        <fullName evidence="2">Amidohydrolase</fullName>
    </submittedName>
</protein>
<dbReference type="PANTHER" id="PTHR43135">
    <property type="entry name" value="ALPHA-D-RIBOSE 1-METHYLPHOSPHONATE 5-TRIPHOSPHATE DIPHOSPHATASE"/>
    <property type="match status" value="1"/>
</dbReference>
<dbReference type="InterPro" id="IPR006680">
    <property type="entry name" value="Amidohydro-rel"/>
</dbReference>
<evidence type="ECO:0000259" key="1">
    <source>
        <dbReference type="Pfam" id="PF01979"/>
    </source>
</evidence>